<evidence type="ECO:0000313" key="2">
    <source>
        <dbReference type="EMBL" id="MDR6510275.1"/>
    </source>
</evidence>
<protein>
    <recommendedName>
        <fullName evidence="4">Cytochrome C</fullName>
    </recommendedName>
</protein>
<proteinExistence type="predicted"/>
<evidence type="ECO:0000256" key="1">
    <source>
        <dbReference type="SAM" id="SignalP"/>
    </source>
</evidence>
<dbReference type="Proteomes" id="UP001184150">
    <property type="component" value="Unassembled WGS sequence"/>
</dbReference>
<keyword evidence="1" id="KW-0732">Signal</keyword>
<reference evidence="2 3" key="1">
    <citation type="submission" date="2023-07" db="EMBL/GenBank/DDBJ databases">
        <title>Sorghum-associated microbial communities from plants grown in Nebraska, USA.</title>
        <authorList>
            <person name="Schachtman D."/>
        </authorList>
    </citation>
    <scope>NUCLEOTIDE SEQUENCE [LARGE SCALE GENOMIC DNA]</scope>
    <source>
        <strain evidence="2 3">DS1027</strain>
    </source>
</reference>
<feature type="chain" id="PRO_5046353149" description="Cytochrome C" evidence="1">
    <location>
        <begin position="26"/>
        <end position="181"/>
    </location>
</feature>
<dbReference type="RefSeq" id="WP_309804620.1">
    <property type="nucleotide sequence ID" value="NZ_JAVDRD010000002.1"/>
</dbReference>
<comment type="caution">
    <text evidence="2">The sequence shown here is derived from an EMBL/GenBank/DDBJ whole genome shotgun (WGS) entry which is preliminary data.</text>
</comment>
<evidence type="ECO:0008006" key="4">
    <source>
        <dbReference type="Google" id="ProtNLM"/>
    </source>
</evidence>
<accession>A0ABU1MIY5</accession>
<dbReference type="SUPFAM" id="SSF46626">
    <property type="entry name" value="Cytochrome c"/>
    <property type="match status" value="1"/>
</dbReference>
<feature type="signal peptide" evidence="1">
    <location>
        <begin position="1"/>
        <end position="25"/>
    </location>
</feature>
<keyword evidence="3" id="KW-1185">Reference proteome</keyword>
<gene>
    <name evidence="2" type="ORF">J2792_001135</name>
</gene>
<name>A0ABU1MIY5_9SPHN</name>
<dbReference type="InterPro" id="IPR036909">
    <property type="entry name" value="Cyt_c-like_dom_sf"/>
</dbReference>
<dbReference type="EMBL" id="JAVDRD010000002">
    <property type="protein sequence ID" value="MDR6510275.1"/>
    <property type="molecule type" value="Genomic_DNA"/>
</dbReference>
<evidence type="ECO:0000313" key="3">
    <source>
        <dbReference type="Proteomes" id="UP001184150"/>
    </source>
</evidence>
<organism evidence="2 3">
    <name type="scientific">Novosphingobium capsulatum</name>
    <dbReference type="NCBI Taxonomy" id="13688"/>
    <lineage>
        <taxon>Bacteria</taxon>
        <taxon>Pseudomonadati</taxon>
        <taxon>Pseudomonadota</taxon>
        <taxon>Alphaproteobacteria</taxon>
        <taxon>Sphingomonadales</taxon>
        <taxon>Sphingomonadaceae</taxon>
        <taxon>Novosphingobium</taxon>
    </lineage>
</organism>
<sequence length="181" mass="19338">MKIARLSLLAATALLSASLATRLSAAHDAAPAPAVAQPVMEDPNQARVDYIENCGGCHGVNGSTVPAQLPELLGRVGWFMCTPDSRAYLLRLPNVAHSRIRDNAELADLMNYVVFVLGGHSVPAGTRPFTADEVGRERQHALSNASLTAERLRHATTAVKQCHAPQDIKLLYPGYNPAAAH</sequence>